<evidence type="ECO:0000313" key="2">
    <source>
        <dbReference type="Proteomes" id="UP000254425"/>
    </source>
</evidence>
<accession>A0A345XKZ2</accession>
<dbReference type="KEGG" id="sarm:DVA86_06230"/>
<keyword evidence="2" id="KW-1185">Reference proteome</keyword>
<gene>
    <name evidence="1" type="ORF">DVA86_06230</name>
</gene>
<dbReference type="EMBL" id="CP031320">
    <property type="protein sequence ID" value="AXK32308.1"/>
    <property type="molecule type" value="Genomic_DNA"/>
</dbReference>
<protein>
    <submittedName>
        <fullName evidence="1">DUF2771 domain-containing protein</fullName>
    </submittedName>
</protein>
<dbReference type="Proteomes" id="UP000254425">
    <property type="component" value="Chromosome"/>
</dbReference>
<evidence type="ECO:0000313" key="1">
    <source>
        <dbReference type="EMBL" id="AXK32308.1"/>
    </source>
</evidence>
<reference evidence="1 2" key="1">
    <citation type="submission" date="2018-07" db="EMBL/GenBank/DDBJ databases">
        <title>Draft genome of the type strain Streptomyces armeniacus ATCC 15676.</title>
        <authorList>
            <person name="Labana P."/>
            <person name="Gosse J.T."/>
            <person name="Boddy C.N."/>
        </authorList>
    </citation>
    <scope>NUCLEOTIDE SEQUENCE [LARGE SCALE GENOMIC DNA]</scope>
    <source>
        <strain evidence="1 2">ATCC 15676</strain>
    </source>
</reference>
<sequence length="166" mass="17732">MTNAIPGSRRGRVLRTATALGTVTLGLLALSACEKPTPLATVTVGGETVTAEAACYEDGKTIGEAEAKKCADAKAEKKITVGHGDKIRIGVEPEMAEEGWMLFVNDQSVLPEPTDKTYYSFPGDAFFQKQGPTGQAEPTKDAEISIVMTKDGNFKGAWHIEAKQEK</sequence>
<proteinExistence type="predicted"/>
<organism evidence="1 2">
    <name type="scientific">Streptomyces armeniacus</name>
    <dbReference type="NCBI Taxonomy" id="83291"/>
    <lineage>
        <taxon>Bacteria</taxon>
        <taxon>Bacillati</taxon>
        <taxon>Actinomycetota</taxon>
        <taxon>Actinomycetes</taxon>
        <taxon>Kitasatosporales</taxon>
        <taxon>Streptomycetaceae</taxon>
        <taxon>Streptomyces</taxon>
    </lineage>
</organism>
<dbReference type="AlphaFoldDB" id="A0A345XKZ2"/>
<name>A0A345XKZ2_9ACTN</name>
<dbReference type="RefSeq" id="WP_208876420.1">
    <property type="nucleotide sequence ID" value="NZ_CP031320.1"/>
</dbReference>